<dbReference type="GO" id="GO:0005549">
    <property type="term" value="F:odorant binding"/>
    <property type="evidence" value="ECO:0007669"/>
    <property type="project" value="InterPro"/>
</dbReference>
<dbReference type="SMART" id="SM00908">
    <property type="entry name" value="Gal-bind_lectin"/>
    <property type="match status" value="1"/>
</dbReference>
<dbReference type="GO" id="GO:0007165">
    <property type="term" value="P:signal transduction"/>
    <property type="evidence" value="ECO:0007669"/>
    <property type="project" value="UniProtKB-KW"/>
</dbReference>
<feature type="transmembrane region" description="Helical" evidence="10">
    <location>
        <begin position="590"/>
        <end position="616"/>
    </location>
</feature>
<keyword evidence="3 10" id="KW-0812">Transmembrane</keyword>
<comment type="subcellular location">
    <subcellularLocation>
        <location evidence="1">Membrane</location>
        <topology evidence="1">Multi-pass membrane protein</topology>
    </subcellularLocation>
</comment>
<keyword evidence="4" id="KW-0552">Olfaction</keyword>
<feature type="transmembrane region" description="Helical" evidence="10">
    <location>
        <begin position="345"/>
        <end position="367"/>
    </location>
</feature>
<evidence type="ECO:0000256" key="9">
    <source>
        <dbReference type="ARBA" id="ARBA00023224"/>
    </source>
</evidence>
<dbReference type="SMART" id="SM00276">
    <property type="entry name" value="GLECT"/>
    <property type="match status" value="1"/>
</dbReference>
<protein>
    <recommendedName>
        <fullName evidence="11">Galectin domain-containing protein</fullName>
    </recommendedName>
</protein>
<evidence type="ECO:0000256" key="7">
    <source>
        <dbReference type="ARBA" id="ARBA00023136"/>
    </source>
</evidence>
<dbReference type="PANTHER" id="PTHR11346">
    <property type="entry name" value="GALECTIN"/>
    <property type="match status" value="1"/>
</dbReference>
<keyword evidence="2" id="KW-0716">Sensory transduction</keyword>
<dbReference type="OrthoDB" id="6251307at2759"/>
<evidence type="ECO:0000256" key="3">
    <source>
        <dbReference type="ARBA" id="ARBA00022692"/>
    </source>
</evidence>
<dbReference type="GO" id="GO:0016936">
    <property type="term" value="F:galactoside binding"/>
    <property type="evidence" value="ECO:0007669"/>
    <property type="project" value="TreeGrafter"/>
</dbReference>
<keyword evidence="5" id="KW-0430">Lectin</keyword>
<evidence type="ECO:0000313" key="12">
    <source>
        <dbReference type="EMBL" id="KAG5670835.1"/>
    </source>
</evidence>
<dbReference type="AlphaFoldDB" id="A0A9J6BN29"/>
<dbReference type="Proteomes" id="UP001107558">
    <property type="component" value="Chromosome 3"/>
</dbReference>
<dbReference type="Gene3D" id="2.60.120.200">
    <property type="match status" value="1"/>
</dbReference>
<feature type="domain" description="Galectin" evidence="11">
    <location>
        <begin position="13"/>
        <end position="145"/>
    </location>
</feature>
<dbReference type="Pfam" id="PF00337">
    <property type="entry name" value="Gal-bind_lectin"/>
    <property type="match status" value="1"/>
</dbReference>
<reference evidence="12" key="1">
    <citation type="submission" date="2021-03" db="EMBL/GenBank/DDBJ databases">
        <title>Chromosome level genome of the anhydrobiotic midge Polypedilum vanderplanki.</title>
        <authorList>
            <person name="Yoshida Y."/>
            <person name="Kikawada T."/>
            <person name="Gusev O."/>
        </authorList>
    </citation>
    <scope>NUCLEOTIDE SEQUENCE</scope>
    <source>
        <strain evidence="12">NIAS01</strain>
        <tissue evidence="12">Whole body or cell culture</tissue>
    </source>
</reference>
<dbReference type="GO" id="GO:0030246">
    <property type="term" value="F:carbohydrate binding"/>
    <property type="evidence" value="ECO:0007669"/>
    <property type="project" value="UniProtKB-KW"/>
</dbReference>
<evidence type="ECO:0000256" key="5">
    <source>
        <dbReference type="ARBA" id="ARBA00022734"/>
    </source>
</evidence>
<feature type="transmembrane region" description="Helical" evidence="10">
    <location>
        <begin position="252"/>
        <end position="271"/>
    </location>
</feature>
<keyword evidence="8" id="KW-0675">Receptor</keyword>
<keyword evidence="13" id="KW-1185">Reference proteome</keyword>
<evidence type="ECO:0000256" key="8">
    <source>
        <dbReference type="ARBA" id="ARBA00023170"/>
    </source>
</evidence>
<keyword evidence="7 10" id="KW-0472">Membrane</keyword>
<dbReference type="InterPro" id="IPR001079">
    <property type="entry name" value="Galectin_CRD"/>
</dbReference>
<evidence type="ECO:0000256" key="6">
    <source>
        <dbReference type="ARBA" id="ARBA00022989"/>
    </source>
</evidence>
<evidence type="ECO:0000256" key="10">
    <source>
        <dbReference type="SAM" id="Phobius"/>
    </source>
</evidence>
<dbReference type="GO" id="GO:0004984">
    <property type="term" value="F:olfactory receptor activity"/>
    <property type="evidence" value="ECO:0007669"/>
    <property type="project" value="InterPro"/>
</dbReference>
<feature type="transmembrane region" description="Helical" evidence="10">
    <location>
        <begin position="495"/>
        <end position="518"/>
    </location>
</feature>
<gene>
    <name evidence="12" type="ORF">PVAND_001069</name>
</gene>
<evidence type="ECO:0000256" key="2">
    <source>
        <dbReference type="ARBA" id="ARBA00022606"/>
    </source>
</evidence>
<dbReference type="InterPro" id="IPR044156">
    <property type="entry name" value="Galectin-like"/>
</dbReference>
<dbReference type="EMBL" id="JADBJN010000003">
    <property type="protein sequence ID" value="KAG5670835.1"/>
    <property type="molecule type" value="Genomic_DNA"/>
</dbReference>
<proteinExistence type="predicted"/>
<keyword evidence="6 10" id="KW-1133">Transmembrane helix</keyword>
<dbReference type="CDD" id="cd00070">
    <property type="entry name" value="GLECT"/>
    <property type="match status" value="1"/>
</dbReference>
<accession>A0A9J6BN29</accession>
<sequence>MATIPIYNPQSPFLGQIPGKLRVGSTLKIRVTIQGFHSRCHINIQSGAALKPRDDTVLHLSIRPQEHAIVRNHFKDQIWGHEERYGGCPIQANQSFEISIAADPNQFRISVNNHPFCNFNYRLPIHMAEFVSIDGGCTIEYITIDHASYYPSLPIHPPVAGPHPGFPVQHYPPVAPPMPTYPAPPPPYPGNYPDQATPFSEKKDQKTTLKIAAGAGAIAGLTAVEKIDGLSKSAEIVLGSGGFVQTEFEARFVIILFLGSIGGLMHANGIYQSRHNLLHITHSLALYGLFTQLIVRLILRVSGYGFEFYSVIEIIKRFYEREEKIKLHREFLSEKIDKNVKIIKFYTIISFVLFLIPLATGFILSILKHEFILTFDIYMPIIDPKSILGYSIAVTVQTINSLMMYLLFVIFDITMIFYSLIIIPMADIIEFKLDKFSKELENFYEQENIESFSLDFTEIKTKLEREKIRDKIEIELINLIKEFERYNICIGKIQYFFYYPVFTVMYGNGIAIALSLIHLRTVSISIGLSLAIFLLFQVLVPCLLGTLISNANERLLRNFWNFPWFDLSMKNQKVFLQFLHRVQNSKEFKIVIIGGLNMELFTDVINVAYSFMMYLLKFF</sequence>
<feature type="transmembrane region" description="Helical" evidence="10">
    <location>
        <begin position="277"/>
        <end position="299"/>
    </location>
</feature>
<dbReference type="Pfam" id="PF02949">
    <property type="entry name" value="7tm_6"/>
    <property type="match status" value="1"/>
</dbReference>
<dbReference type="PROSITE" id="PS51304">
    <property type="entry name" value="GALECTIN"/>
    <property type="match status" value="1"/>
</dbReference>
<name>A0A9J6BN29_POLVA</name>
<organism evidence="12 13">
    <name type="scientific">Polypedilum vanderplanki</name>
    <name type="common">Sleeping chironomid midge</name>
    <dbReference type="NCBI Taxonomy" id="319348"/>
    <lineage>
        <taxon>Eukaryota</taxon>
        <taxon>Metazoa</taxon>
        <taxon>Ecdysozoa</taxon>
        <taxon>Arthropoda</taxon>
        <taxon>Hexapoda</taxon>
        <taxon>Insecta</taxon>
        <taxon>Pterygota</taxon>
        <taxon>Neoptera</taxon>
        <taxon>Endopterygota</taxon>
        <taxon>Diptera</taxon>
        <taxon>Nematocera</taxon>
        <taxon>Chironomoidea</taxon>
        <taxon>Chironomidae</taxon>
        <taxon>Chironominae</taxon>
        <taxon>Polypedilum</taxon>
        <taxon>Polypedilum</taxon>
    </lineage>
</organism>
<dbReference type="SUPFAM" id="SSF49899">
    <property type="entry name" value="Concanavalin A-like lectins/glucanases"/>
    <property type="match status" value="1"/>
</dbReference>
<dbReference type="InterPro" id="IPR004117">
    <property type="entry name" value="7tm6_olfct_rcpt"/>
</dbReference>
<dbReference type="PANTHER" id="PTHR11346:SF176">
    <property type="entry name" value="32 KDA BETA-GALACTOSIDE-BINDING LECTIN LEC-3"/>
    <property type="match status" value="1"/>
</dbReference>
<dbReference type="GO" id="GO:0016020">
    <property type="term" value="C:membrane"/>
    <property type="evidence" value="ECO:0007669"/>
    <property type="project" value="UniProtKB-SubCell"/>
</dbReference>
<evidence type="ECO:0000259" key="11">
    <source>
        <dbReference type="PROSITE" id="PS51304"/>
    </source>
</evidence>
<keyword evidence="9" id="KW-0807">Transducer</keyword>
<feature type="transmembrane region" description="Helical" evidence="10">
    <location>
        <begin position="524"/>
        <end position="548"/>
    </location>
</feature>
<dbReference type="InterPro" id="IPR013320">
    <property type="entry name" value="ConA-like_dom_sf"/>
</dbReference>
<evidence type="ECO:0000256" key="1">
    <source>
        <dbReference type="ARBA" id="ARBA00004141"/>
    </source>
</evidence>
<evidence type="ECO:0000313" key="13">
    <source>
        <dbReference type="Proteomes" id="UP001107558"/>
    </source>
</evidence>
<comment type="caution">
    <text evidence="12">The sequence shown here is derived from an EMBL/GenBank/DDBJ whole genome shotgun (WGS) entry which is preliminary data.</text>
</comment>
<evidence type="ECO:0000256" key="4">
    <source>
        <dbReference type="ARBA" id="ARBA00022725"/>
    </source>
</evidence>